<dbReference type="Proteomes" id="UP000197290">
    <property type="component" value="Unassembled WGS sequence"/>
</dbReference>
<dbReference type="RefSeq" id="WP_088366491.1">
    <property type="nucleotide sequence ID" value="NZ_NBBI01000002.1"/>
</dbReference>
<dbReference type="GO" id="GO:0080120">
    <property type="term" value="P:CAAX-box protein maturation"/>
    <property type="evidence" value="ECO:0007669"/>
    <property type="project" value="UniProtKB-ARBA"/>
</dbReference>
<dbReference type="GO" id="GO:0006508">
    <property type="term" value="P:proteolysis"/>
    <property type="evidence" value="ECO:0007669"/>
    <property type="project" value="UniProtKB-KW"/>
</dbReference>
<sequence length="245" mass="25496">MLAAALLVAALGLLAHGWFTKRSFAARIAWAVRAGSMSRPRATLGWALAIVVTYGVTALVGLALLGRLPAVTVLPPELGVAASALSIAPIALEAVAEIAWSLAGGFLLGALTVIVMTRRGWRVVRMYRSPSAAMNTREAGAALVLSAAAGVGEELFFRLAIPLLGAIVFGSGVAGCVLGWAAFTLAHRYQGALGMAAVGLVGAVLAWLYLATGLLWLVMLLHTLVDASALVLRPWLERVARPRVI</sequence>
<protein>
    <submittedName>
        <fullName evidence="3">CAAX amino terminal protease self-immunity</fullName>
    </submittedName>
</protein>
<evidence type="ECO:0000259" key="2">
    <source>
        <dbReference type="Pfam" id="PF02517"/>
    </source>
</evidence>
<keyword evidence="4" id="KW-1185">Reference proteome</keyword>
<comment type="caution">
    <text evidence="3">The sequence shown here is derived from an EMBL/GenBank/DDBJ whole genome shotgun (WGS) entry which is preliminary data.</text>
</comment>
<feature type="domain" description="CAAX prenyl protease 2/Lysostaphin resistance protein A-like" evidence="2">
    <location>
        <begin position="141"/>
        <end position="227"/>
    </location>
</feature>
<keyword evidence="1" id="KW-0812">Transmembrane</keyword>
<evidence type="ECO:0000313" key="3">
    <source>
        <dbReference type="EMBL" id="OWK31104.1"/>
    </source>
</evidence>
<keyword evidence="3" id="KW-0645">Protease</keyword>
<dbReference type="OrthoDB" id="7632478at2"/>
<feature type="transmembrane region" description="Helical" evidence="1">
    <location>
        <begin position="163"/>
        <end position="185"/>
    </location>
</feature>
<dbReference type="InterPro" id="IPR003675">
    <property type="entry name" value="Rce1/LyrA-like_dom"/>
</dbReference>
<keyword evidence="3" id="KW-0378">Hydrolase</keyword>
<dbReference type="EMBL" id="NBBI01000002">
    <property type="protein sequence ID" value="OWK31104.1"/>
    <property type="molecule type" value="Genomic_DNA"/>
</dbReference>
<organism evidence="3 4">
    <name type="scientific">Sphingomonas dokdonensis</name>
    <dbReference type="NCBI Taxonomy" id="344880"/>
    <lineage>
        <taxon>Bacteria</taxon>
        <taxon>Pseudomonadati</taxon>
        <taxon>Pseudomonadota</taxon>
        <taxon>Alphaproteobacteria</taxon>
        <taxon>Sphingomonadales</taxon>
        <taxon>Sphingomonadaceae</taxon>
        <taxon>Sphingomonas</taxon>
    </lineage>
</organism>
<feature type="transmembrane region" description="Helical" evidence="1">
    <location>
        <begin position="44"/>
        <end position="66"/>
    </location>
</feature>
<dbReference type="AlphaFoldDB" id="A0A245ZMY1"/>
<keyword evidence="1" id="KW-1133">Transmembrane helix</keyword>
<reference evidence="3 4" key="1">
    <citation type="submission" date="2017-03" db="EMBL/GenBank/DDBJ databases">
        <title>Genome sequence of Sphingomonas dokdonensis DSM 21029.</title>
        <authorList>
            <person name="Poehlein A."/>
            <person name="Wuebbeler J.H."/>
            <person name="Steinbuechel A."/>
            <person name="Daniel R."/>
        </authorList>
    </citation>
    <scope>NUCLEOTIDE SEQUENCE [LARGE SCALE GENOMIC DNA]</scope>
    <source>
        <strain evidence="3 4">DSM 21029</strain>
    </source>
</reference>
<feature type="transmembrane region" description="Helical" evidence="1">
    <location>
        <begin position="98"/>
        <end position="118"/>
    </location>
</feature>
<evidence type="ECO:0000313" key="4">
    <source>
        <dbReference type="Proteomes" id="UP000197290"/>
    </source>
</evidence>
<feature type="transmembrane region" description="Helical" evidence="1">
    <location>
        <begin position="192"/>
        <end position="210"/>
    </location>
</feature>
<dbReference type="GO" id="GO:0004175">
    <property type="term" value="F:endopeptidase activity"/>
    <property type="evidence" value="ECO:0007669"/>
    <property type="project" value="UniProtKB-ARBA"/>
</dbReference>
<gene>
    <name evidence="3" type="ORF">SPDO_11090</name>
</gene>
<accession>A0A245ZMY1</accession>
<keyword evidence="1" id="KW-0472">Membrane</keyword>
<evidence type="ECO:0000256" key="1">
    <source>
        <dbReference type="SAM" id="Phobius"/>
    </source>
</evidence>
<dbReference type="Pfam" id="PF02517">
    <property type="entry name" value="Rce1-like"/>
    <property type="match status" value="1"/>
</dbReference>
<name>A0A245ZMY1_9SPHN</name>
<proteinExistence type="predicted"/>